<dbReference type="PANTHER" id="PTHR30201">
    <property type="entry name" value="TRIPHOSPHORIBOSYL-DEPHOSPHO-COA SYNTHASE"/>
    <property type="match status" value="1"/>
</dbReference>
<proteinExistence type="inferred from homology"/>
<protein>
    <recommendedName>
        <fullName evidence="5">Probable 2-(5''-triphosphoribosyl)-3'-dephosphocoenzyme-A synthase</fullName>
        <shortName evidence="5">2-(5''-triphosphoribosyl)-3'-dephospho-CoA synthase</shortName>
        <ecNumber evidence="5">2.4.2.52</ecNumber>
    </recommendedName>
</protein>
<keyword evidence="7" id="KW-1185">Reference proteome</keyword>
<dbReference type="PANTHER" id="PTHR30201:SF2">
    <property type="entry name" value="2-(5''-TRIPHOSPHORIBOSYL)-3'-DEPHOSPHOCOENZYME-A SYNTHASE"/>
    <property type="match status" value="1"/>
</dbReference>
<evidence type="ECO:0000256" key="3">
    <source>
        <dbReference type="ARBA" id="ARBA00022741"/>
    </source>
</evidence>
<dbReference type="InterPro" id="IPR017555">
    <property type="entry name" value="TriPribosyl-deP-CoA_syn"/>
</dbReference>
<dbReference type="RefSeq" id="WP_038660110.1">
    <property type="nucleotide sequence ID" value="NZ_CP009571.1"/>
</dbReference>
<evidence type="ECO:0000313" key="6">
    <source>
        <dbReference type="EMBL" id="AIT05804.1"/>
    </source>
</evidence>
<keyword evidence="2 5" id="KW-0808">Transferase</keyword>
<dbReference type="Gene3D" id="1.10.4200.10">
    <property type="entry name" value="Triphosphoribosyl-dephospho-CoA protein"/>
    <property type="match status" value="2"/>
</dbReference>
<dbReference type="AlphaFoldDB" id="A0A097EE15"/>
<evidence type="ECO:0000256" key="5">
    <source>
        <dbReference type="HAMAP-Rule" id="MF_01883"/>
    </source>
</evidence>
<dbReference type="GO" id="GO:0005524">
    <property type="term" value="F:ATP binding"/>
    <property type="evidence" value="ECO:0007669"/>
    <property type="project" value="UniProtKB-KW"/>
</dbReference>
<name>A0A097EE15_9SPHN</name>
<dbReference type="eggNOG" id="COG1767">
    <property type="taxonomic scope" value="Bacteria"/>
</dbReference>
<dbReference type="GO" id="GO:0046917">
    <property type="term" value="F:triphosphoribosyl-dephospho-CoA synthase activity"/>
    <property type="evidence" value="ECO:0007669"/>
    <property type="project" value="UniProtKB-UniRule"/>
</dbReference>
<dbReference type="GO" id="GO:0051191">
    <property type="term" value="P:prosthetic group biosynthetic process"/>
    <property type="evidence" value="ECO:0007669"/>
    <property type="project" value="TreeGrafter"/>
</dbReference>
<gene>
    <name evidence="5" type="primary">mdcB</name>
    <name evidence="6" type="ORF">MC45_04615</name>
</gene>
<evidence type="ECO:0000256" key="2">
    <source>
        <dbReference type="ARBA" id="ARBA00022679"/>
    </source>
</evidence>
<dbReference type="EC" id="2.4.2.52" evidence="5"/>
<comment type="function">
    <text evidence="5">Involved in the formation of 2-(5''-phosphoribosyl)-3'-dephosphocoenzyme-A, the prosthetic group of the acyl-carrier protein of the malonate decarboxylase.</text>
</comment>
<dbReference type="KEGG" id="stax:MC45_04615"/>
<reference evidence="6 7" key="1">
    <citation type="submission" date="2014-09" db="EMBL/GenBank/DDBJ databases">
        <title>Using Illumina technology Improving SMRT sequencing Genome Assembly by RASTools.</title>
        <authorList>
            <person name="Zhou Y."/>
            <person name="Ma T."/>
            <person name="Liu T."/>
        </authorList>
    </citation>
    <scope>NUCLEOTIDE SEQUENCE [LARGE SCALE GENOMIC DNA]</scope>
    <source>
        <strain evidence="6 7">ATCC 55669</strain>
    </source>
</reference>
<accession>A0A097EE15</accession>
<keyword evidence="4 5" id="KW-0067">ATP-binding</keyword>
<evidence type="ECO:0000313" key="7">
    <source>
        <dbReference type="Proteomes" id="UP000033200"/>
    </source>
</evidence>
<dbReference type="EMBL" id="CP009571">
    <property type="protein sequence ID" value="AIT05804.1"/>
    <property type="molecule type" value="Genomic_DNA"/>
</dbReference>
<dbReference type="NCBIfam" id="TIGR03132">
    <property type="entry name" value="malonate_mdcB"/>
    <property type="match status" value="1"/>
</dbReference>
<dbReference type="HAMAP" id="MF_01883">
    <property type="entry name" value="MdcB"/>
    <property type="match status" value="1"/>
</dbReference>
<comment type="catalytic activity">
    <reaction evidence="1 5">
        <text>3'-dephospho-CoA + ATP = 2'-(5''-triphospho-alpha-D-ribosyl)-3'-dephospho-CoA + adenine</text>
        <dbReference type="Rhea" id="RHEA:15117"/>
        <dbReference type="ChEBI" id="CHEBI:16708"/>
        <dbReference type="ChEBI" id="CHEBI:30616"/>
        <dbReference type="ChEBI" id="CHEBI:57328"/>
        <dbReference type="ChEBI" id="CHEBI:61378"/>
        <dbReference type="EC" id="2.4.2.52"/>
    </reaction>
</comment>
<organism evidence="6 7">
    <name type="scientific">Sphingomonas taxi</name>
    <dbReference type="NCBI Taxonomy" id="1549858"/>
    <lineage>
        <taxon>Bacteria</taxon>
        <taxon>Pseudomonadati</taxon>
        <taxon>Pseudomonadota</taxon>
        <taxon>Alphaproteobacteria</taxon>
        <taxon>Sphingomonadales</taxon>
        <taxon>Sphingomonadaceae</taxon>
        <taxon>Sphingomonas</taxon>
    </lineage>
</organism>
<dbReference type="InterPro" id="IPR002736">
    <property type="entry name" value="CitG"/>
</dbReference>
<evidence type="ECO:0000256" key="4">
    <source>
        <dbReference type="ARBA" id="ARBA00022840"/>
    </source>
</evidence>
<sequence length="277" mass="28416">MIALARHGEERSATAIGDTAADCLIREVETWPKPGLVSHVDQGAHDDMDADLLRRSARMLAPYFTDLAAAGAAGADMDRLRAIGMAAEAAMLAATAGVNTHRGAIFGLGLLAAAAGFRTRYGVAAPLGRIVAARWATGILDGPVDLHSHGSVVARRYRAGGARAEAAAGFPAVYDVALPALADARRIADGDEAERVQACMALIAGVADSNLLYRGGPAGLAFAQRQAKAFLADGGVGAAGWRPRAAAIHAAFVARRLSPGGCADLLAMALFVAAVER</sequence>
<evidence type="ECO:0000256" key="1">
    <source>
        <dbReference type="ARBA" id="ARBA00001210"/>
    </source>
</evidence>
<dbReference type="STRING" id="1549858.MC45_04615"/>
<dbReference type="Pfam" id="PF01874">
    <property type="entry name" value="CitG"/>
    <property type="match status" value="1"/>
</dbReference>
<comment type="similarity">
    <text evidence="5">Belongs to the CitG/MdcB family.</text>
</comment>
<dbReference type="Proteomes" id="UP000033200">
    <property type="component" value="Chromosome"/>
</dbReference>
<dbReference type="HOGENOM" id="CLU_056179_1_1_5"/>
<keyword evidence="3 5" id="KW-0547">Nucleotide-binding</keyword>